<evidence type="ECO:0000313" key="1">
    <source>
        <dbReference type="EMBL" id="RPA95386.1"/>
    </source>
</evidence>
<proteinExistence type="predicted"/>
<keyword evidence="2" id="KW-1185">Reference proteome</keyword>
<dbReference type="Proteomes" id="UP000276215">
    <property type="component" value="Unassembled WGS sequence"/>
</dbReference>
<dbReference type="AlphaFoldDB" id="A0A3N4JAY7"/>
<evidence type="ECO:0000313" key="2">
    <source>
        <dbReference type="Proteomes" id="UP000276215"/>
    </source>
</evidence>
<protein>
    <submittedName>
        <fullName evidence="1">Uncharacterized protein</fullName>
    </submittedName>
</protein>
<name>A0A3N4JAY7_9PEZI</name>
<organism evidence="1 2">
    <name type="scientific">Choiromyces venosus 120613-1</name>
    <dbReference type="NCBI Taxonomy" id="1336337"/>
    <lineage>
        <taxon>Eukaryota</taxon>
        <taxon>Fungi</taxon>
        <taxon>Dikarya</taxon>
        <taxon>Ascomycota</taxon>
        <taxon>Pezizomycotina</taxon>
        <taxon>Pezizomycetes</taxon>
        <taxon>Pezizales</taxon>
        <taxon>Tuberaceae</taxon>
        <taxon>Choiromyces</taxon>
    </lineage>
</organism>
<accession>A0A3N4JAY7</accession>
<dbReference type="EMBL" id="ML120426">
    <property type="protein sequence ID" value="RPA95386.1"/>
    <property type="molecule type" value="Genomic_DNA"/>
</dbReference>
<gene>
    <name evidence="1" type="ORF">L873DRAFT_1317066</name>
</gene>
<sequence>MGANSVGYNFQFHSQYRYDRMDDRSVISFAARGPRCCLFMVRCASLGFVFPFGGTLHAASLEDSSLWFVVKNGWYASG</sequence>
<reference evidence="1 2" key="1">
    <citation type="journal article" date="2018" name="Nat. Ecol. Evol.">
        <title>Pezizomycetes genomes reveal the molecular basis of ectomycorrhizal truffle lifestyle.</title>
        <authorList>
            <person name="Murat C."/>
            <person name="Payen T."/>
            <person name="Noel B."/>
            <person name="Kuo A."/>
            <person name="Morin E."/>
            <person name="Chen J."/>
            <person name="Kohler A."/>
            <person name="Krizsan K."/>
            <person name="Balestrini R."/>
            <person name="Da Silva C."/>
            <person name="Montanini B."/>
            <person name="Hainaut M."/>
            <person name="Levati E."/>
            <person name="Barry K.W."/>
            <person name="Belfiori B."/>
            <person name="Cichocki N."/>
            <person name="Clum A."/>
            <person name="Dockter R.B."/>
            <person name="Fauchery L."/>
            <person name="Guy J."/>
            <person name="Iotti M."/>
            <person name="Le Tacon F."/>
            <person name="Lindquist E.A."/>
            <person name="Lipzen A."/>
            <person name="Malagnac F."/>
            <person name="Mello A."/>
            <person name="Molinier V."/>
            <person name="Miyauchi S."/>
            <person name="Poulain J."/>
            <person name="Riccioni C."/>
            <person name="Rubini A."/>
            <person name="Sitrit Y."/>
            <person name="Splivallo R."/>
            <person name="Traeger S."/>
            <person name="Wang M."/>
            <person name="Zifcakova L."/>
            <person name="Wipf D."/>
            <person name="Zambonelli A."/>
            <person name="Paolocci F."/>
            <person name="Nowrousian M."/>
            <person name="Ottonello S."/>
            <person name="Baldrian P."/>
            <person name="Spatafora J.W."/>
            <person name="Henrissat B."/>
            <person name="Nagy L.G."/>
            <person name="Aury J.M."/>
            <person name="Wincker P."/>
            <person name="Grigoriev I.V."/>
            <person name="Bonfante P."/>
            <person name="Martin F.M."/>
        </authorList>
    </citation>
    <scope>NUCLEOTIDE SEQUENCE [LARGE SCALE GENOMIC DNA]</scope>
    <source>
        <strain evidence="1 2">120613-1</strain>
    </source>
</reference>